<keyword evidence="1" id="KW-1133">Transmembrane helix</keyword>
<evidence type="ECO:0000313" key="3">
    <source>
        <dbReference type="Proteomes" id="UP000003107"/>
    </source>
</evidence>
<dbReference type="Proteomes" id="UP000003107">
    <property type="component" value="Unassembled WGS sequence"/>
</dbReference>
<evidence type="ECO:0000256" key="1">
    <source>
        <dbReference type="SAM" id="Phobius"/>
    </source>
</evidence>
<keyword evidence="3" id="KW-1185">Reference proteome</keyword>
<comment type="caution">
    <text evidence="2">The sequence shown here is derived from an EMBL/GenBank/DDBJ whole genome shotgun (WGS) entry which is preliminary data.</text>
</comment>
<proteinExistence type="predicted"/>
<dbReference type="AlphaFoldDB" id="C6RH18"/>
<feature type="transmembrane region" description="Helical" evidence="1">
    <location>
        <begin position="12"/>
        <end position="30"/>
    </location>
</feature>
<sequence length="47" mass="5774">MFIYFFSVLKYIIIILFLRLKFGPILGYNFGYEIRKFKTNTIFSRQI</sequence>
<protein>
    <submittedName>
        <fullName evidence="2">Uncharacterized protein</fullName>
    </submittedName>
</protein>
<name>C6RH18_9BACT</name>
<organism evidence="2 3">
    <name type="scientific">Campylobacter showae RM3277</name>
    <dbReference type="NCBI Taxonomy" id="553219"/>
    <lineage>
        <taxon>Bacteria</taxon>
        <taxon>Pseudomonadati</taxon>
        <taxon>Campylobacterota</taxon>
        <taxon>Epsilonproteobacteria</taxon>
        <taxon>Campylobacterales</taxon>
        <taxon>Campylobacteraceae</taxon>
        <taxon>Campylobacter</taxon>
    </lineage>
</organism>
<accession>C6RH18</accession>
<keyword evidence="1" id="KW-0472">Membrane</keyword>
<gene>
    <name evidence="2" type="ORF">CAMSH0001_1652</name>
</gene>
<reference evidence="2 3" key="1">
    <citation type="submission" date="2009-07" db="EMBL/GenBank/DDBJ databases">
        <authorList>
            <person name="Madupu R."/>
            <person name="Sebastian Y."/>
            <person name="Durkin A.S."/>
            <person name="Torralba M."/>
            <person name="Methe B."/>
            <person name="Sutton G.G."/>
            <person name="Strausberg R.L."/>
            <person name="Nelson K.E."/>
        </authorList>
    </citation>
    <scope>NUCLEOTIDE SEQUENCE [LARGE SCALE GENOMIC DNA]</scope>
    <source>
        <strain evidence="2 3">RM3277</strain>
    </source>
</reference>
<evidence type="ECO:0000313" key="2">
    <source>
        <dbReference type="EMBL" id="EET79374.1"/>
    </source>
</evidence>
<dbReference type="EMBL" id="ACVQ01000022">
    <property type="protein sequence ID" value="EET79374.1"/>
    <property type="molecule type" value="Genomic_DNA"/>
</dbReference>
<keyword evidence="1" id="KW-0812">Transmembrane</keyword>